<dbReference type="HOGENOM" id="CLU_3169395_0_0_9"/>
<organism evidence="1 2">
    <name type="scientific">Lentilactobacillus hilgardii (strain ATCC 8290 / DSM 20176 / CCUG 30140 / JCM 1155 / KCTC 3500 / NBRC 15886 / NCIMB 8040 / NRRL B-1843 / 9)</name>
    <dbReference type="NCBI Taxonomy" id="1423757"/>
    <lineage>
        <taxon>Bacteria</taxon>
        <taxon>Bacillati</taxon>
        <taxon>Bacillota</taxon>
        <taxon>Bacilli</taxon>
        <taxon>Lactobacillales</taxon>
        <taxon>Lactobacillaceae</taxon>
        <taxon>Lentilactobacillus</taxon>
    </lineage>
</organism>
<evidence type="ECO:0000313" key="2">
    <source>
        <dbReference type="Proteomes" id="UP000003752"/>
    </source>
</evidence>
<sequence length="47" mass="5385">MITAFLLPLNGQQTRKTGNSAINFHFISSFKLELSQLLYDIDNQIRS</sequence>
<dbReference type="AlphaFoldDB" id="C0XK71"/>
<accession>C0XK71</accession>
<name>C0XK71_LENH9</name>
<comment type="caution">
    <text evidence="1">The sequence shown here is derived from an EMBL/GenBank/DDBJ whole genome shotgun (WGS) entry which is preliminary data.</text>
</comment>
<dbReference type="Proteomes" id="UP000003752">
    <property type="component" value="Unassembled WGS sequence"/>
</dbReference>
<evidence type="ECO:0000313" key="1">
    <source>
        <dbReference type="EMBL" id="EEI24255.1"/>
    </source>
</evidence>
<dbReference type="EMBL" id="ACGP01000149">
    <property type="protein sequence ID" value="EEI24255.1"/>
    <property type="molecule type" value="Genomic_DNA"/>
</dbReference>
<proteinExistence type="predicted"/>
<protein>
    <submittedName>
        <fullName evidence="1">Uncharacterized protein</fullName>
    </submittedName>
</protein>
<keyword evidence="2" id="KW-1185">Reference proteome</keyword>
<gene>
    <name evidence="1" type="ORF">HMPREF0519_1632</name>
</gene>
<reference evidence="1 2" key="1">
    <citation type="submission" date="2009-01" db="EMBL/GenBank/DDBJ databases">
        <authorList>
            <person name="Qin X."/>
            <person name="Bachman B."/>
            <person name="Battles P."/>
            <person name="Bell A."/>
            <person name="Bess C."/>
            <person name="Bickham C."/>
            <person name="Chaboub L."/>
            <person name="Chen D."/>
            <person name="Coyle M."/>
            <person name="Deiros D.R."/>
            <person name="Dinh H."/>
            <person name="Forbes L."/>
            <person name="Fowler G."/>
            <person name="Francisco L."/>
            <person name="Fu Q."/>
            <person name="Gubbala S."/>
            <person name="Hale W."/>
            <person name="Han Y."/>
            <person name="Hemphill L."/>
            <person name="Highlander S.K."/>
            <person name="Hirani K."/>
            <person name="Hogues M."/>
            <person name="Jackson L."/>
            <person name="Jakkamsetti A."/>
            <person name="Javaid M."/>
            <person name="Jiang H."/>
            <person name="Korchina V."/>
            <person name="Kovar C."/>
            <person name="Lara F."/>
            <person name="Lee S."/>
            <person name="Mata R."/>
            <person name="Mathew T."/>
            <person name="Moen C."/>
            <person name="Morales K."/>
            <person name="Munidasa M."/>
            <person name="Nazareth L."/>
            <person name="Ngo R."/>
            <person name="Nguyen L."/>
            <person name="Okwuonu G."/>
            <person name="Ongeri F."/>
            <person name="Patil S."/>
            <person name="Petrosino J."/>
            <person name="Pham C."/>
            <person name="Pham P."/>
            <person name="Pu L.-L."/>
            <person name="Puazo M."/>
            <person name="Raj R."/>
            <person name="Reid J."/>
            <person name="Rouhana J."/>
            <person name="Saada N."/>
            <person name="Shang Y."/>
            <person name="Simmons D."/>
            <person name="Thornton R."/>
            <person name="Warren J."/>
            <person name="Weissenberger G."/>
            <person name="Zhang J."/>
            <person name="Zhang L."/>
            <person name="Zhou C."/>
            <person name="Zhu D."/>
            <person name="Muzny D."/>
            <person name="Worley K."/>
            <person name="Gibbs R."/>
        </authorList>
    </citation>
    <scope>NUCLEOTIDE SEQUENCE [LARGE SCALE GENOMIC DNA]</scope>
    <source>
        <strain evidence="2">ATCC 8290 / DSM 20176 / CCUG 30140 / JCM 1155 / KCTC 3500 / NBRC 15886 / NCIMB 8040 / NRRL B-1843 / 9</strain>
    </source>
</reference>